<feature type="region of interest" description="Disordered" evidence="6">
    <location>
        <begin position="166"/>
        <end position="191"/>
    </location>
</feature>
<evidence type="ECO:0000256" key="5">
    <source>
        <dbReference type="ARBA" id="ARBA00038105"/>
    </source>
</evidence>
<dbReference type="SMART" id="SM00271">
    <property type="entry name" value="DnaJ"/>
    <property type="match status" value="1"/>
</dbReference>
<evidence type="ECO:0000256" key="1">
    <source>
        <dbReference type="ARBA" id="ARBA00004167"/>
    </source>
</evidence>
<gene>
    <name evidence="9" type="ORF">HW532_02185</name>
</gene>
<keyword evidence="4 7" id="KW-0472">Membrane</keyword>
<dbReference type="CDD" id="cd06257">
    <property type="entry name" value="DnaJ"/>
    <property type="match status" value="1"/>
</dbReference>
<dbReference type="InterPro" id="IPR001623">
    <property type="entry name" value="DnaJ_domain"/>
</dbReference>
<feature type="transmembrane region" description="Helical" evidence="7">
    <location>
        <begin position="29"/>
        <end position="50"/>
    </location>
</feature>
<comment type="similarity">
    <text evidence="5">Belongs to the TIM14 family.</text>
</comment>
<dbReference type="EMBL" id="CP058214">
    <property type="protein sequence ID" value="QPC41636.1"/>
    <property type="molecule type" value="Genomic_DNA"/>
</dbReference>
<dbReference type="Pfam" id="PF00226">
    <property type="entry name" value="DnaJ"/>
    <property type="match status" value="1"/>
</dbReference>
<dbReference type="Gene3D" id="1.10.287.110">
    <property type="entry name" value="DnaJ domain"/>
    <property type="match status" value="1"/>
</dbReference>
<feature type="domain" description="J" evidence="8">
    <location>
        <begin position="194"/>
        <end position="248"/>
    </location>
</feature>
<dbReference type="InterPro" id="IPR036869">
    <property type="entry name" value="J_dom_sf"/>
</dbReference>
<accession>A0A7S8C1I4</accession>
<keyword evidence="10" id="KW-1185">Reference proteome</keyword>
<dbReference type="KEGG" id="kmn:HW532_02185"/>
<evidence type="ECO:0000259" key="8">
    <source>
        <dbReference type="PROSITE" id="PS50076"/>
    </source>
</evidence>
<comment type="subcellular location">
    <subcellularLocation>
        <location evidence="1">Membrane</location>
        <topology evidence="1">Single-pass membrane protein</topology>
    </subcellularLocation>
</comment>
<evidence type="ECO:0000256" key="7">
    <source>
        <dbReference type="SAM" id="Phobius"/>
    </source>
</evidence>
<dbReference type="PANTHER" id="PTHR12763:SF28">
    <property type="entry name" value="GEO10507P1-RELATED"/>
    <property type="match status" value="1"/>
</dbReference>
<evidence type="ECO:0000256" key="3">
    <source>
        <dbReference type="ARBA" id="ARBA00022989"/>
    </source>
</evidence>
<protein>
    <submittedName>
        <fullName evidence="9">DnaJ domain-containing protein</fullName>
    </submittedName>
</protein>
<dbReference type="PROSITE" id="PS50076">
    <property type="entry name" value="DNAJ_2"/>
    <property type="match status" value="1"/>
</dbReference>
<name>A0A7S8C1I4_9HYPH</name>
<dbReference type="Proteomes" id="UP000593594">
    <property type="component" value="Chromosome"/>
</dbReference>
<dbReference type="RefSeq" id="WP_213162856.1">
    <property type="nucleotide sequence ID" value="NZ_CP058214.1"/>
</dbReference>
<dbReference type="FunFam" id="1.10.287.110:FF:000001">
    <property type="entry name" value="Import inner membrane translocase subunit tim14"/>
    <property type="match status" value="1"/>
</dbReference>
<reference evidence="9 10" key="1">
    <citation type="submission" date="2020-06" db="EMBL/GenBank/DDBJ databases">
        <title>Genome sequence of 2 isolates from Red Sea Mangroves.</title>
        <authorList>
            <person name="Sefrji F."/>
            <person name="Michoud G."/>
            <person name="Merlino G."/>
            <person name="Daffonchio D."/>
        </authorList>
    </citation>
    <scope>NUCLEOTIDE SEQUENCE [LARGE SCALE GENOMIC DNA]</scope>
    <source>
        <strain evidence="9 10">R1DC25</strain>
    </source>
</reference>
<feature type="transmembrane region" description="Helical" evidence="7">
    <location>
        <begin position="6"/>
        <end position="22"/>
    </location>
</feature>
<keyword evidence="3 7" id="KW-1133">Transmembrane helix</keyword>
<evidence type="ECO:0000313" key="9">
    <source>
        <dbReference type="EMBL" id="QPC41636.1"/>
    </source>
</evidence>
<organism evidence="9 10">
    <name type="scientific">Kaustia mangrovi</name>
    <dbReference type="NCBI Taxonomy" id="2593653"/>
    <lineage>
        <taxon>Bacteria</taxon>
        <taxon>Pseudomonadati</taxon>
        <taxon>Pseudomonadota</taxon>
        <taxon>Alphaproteobacteria</taxon>
        <taxon>Hyphomicrobiales</taxon>
        <taxon>Parvibaculaceae</taxon>
        <taxon>Kaustia</taxon>
    </lineage>
</organism>
<dbReference type="SUPFAM" id="SSF46565">
    <property type="entry name" value="Chaperone J-domain"/>
    <property type="match status" value="1"/>
</dbReference>
<evidence type="ECO:0000256" key="4">
    <source>
        <dbReference type="ARBA" id="ARBA00023136"/>
    </source>
</evidence>
<dbReference type="PANTHER" id="PTHR12763">
    <property type="match status" value="1"/>
</dbReference>
<sequence length="248" mass="26272">MSYLVLAVLALVVLYGLGRLFLRADPAKLAFSLRIVAGVLVLAIGAFVTIRVNPAIGLPMIALGLGLLGKSSWLTHLGLPGGGMGRPGRTRSGGQRSRVTTQILAMELDHDTGAMDGEVLSGPLSGRMLSSLTLGELADLHTQCTGLTDQSVTLLEAYLDRTWPDWRDEPGMRDGAGTGERRSSSSGGPMSEREALEILGLEPGADDKAIQAAHRRLMKQYHPDRGGSAYLAAKINEAKSVLMGKGSR</sequence>
<keyword evidence="2 7" id="KW-0812">Transmembrane</keyword>
<evidence type="ECO:0000256" key="2">
    <source>
        <dbReference type="ARBA" id="ARBA00022692"/>
    </source>
</evidence>
<evidence type="ECO:0000313" key="10">
    <source>
        <dbReference type="Proteomes" id="UP000593594"/>
    </source>
</evidence>
<dbReference type="AlphaFoldDB" id="A0A7S8C1I4"/>
<evidence type="ECO:0000256" key="6">
    <source>
        <dbReference type="SAM" id="MobiDB-lite"/>
    </source>
</evidence>
<proteinExistence type="inferred from homology"/>
<dbReference type="GO" id="GO:0016020">
    <property type="term" value="C:membrane"/>
    <property type="evidence" value="ECO:0007669"/>
    <property type="project" value="UniProtKB-SubCell"/>
</dbReference>